<evidence type="ECO:0000313" key="1">
    <source>
        <dbReference type="EMBL" id="JAC74082.1"/>
    </source>
</evidence>
<gene>
    <name evidence="1" type="ORF">TSPGSL018_26941</name>
</gene>
<reference evidence="1" key="1">
    <citation type="submission" date="2014-05" db="EMBL/GenBank/DDBJ databases">
        <title>The transcriptome of the halophilic microalga Tetraselmis sp. GSL018 isolated from the Great Salt Lake, Utah.</title>
        <authorList>
            <person name="Jinkerson R.E."/>
            <person name="D'Adamo S."/>
            <person name="Posewitz M.C."/>
        </authorList>
    </citation>
    <scope>NUCLEOTIDE SEQUENCE</scope>
    <source>
        <strain evidence="1">GSL018</strain>
    </source>
</reference>
<accession>A0A061RME1</accession>
<feature type="non-terminal residue" evidence="1">
    <location>
        <position position="1"/>
    </location>
</feature>
<name>A0A061RME1_9CHLO</name>
<dbReference type="AlphaFoldDB" id="A0A061RME1"/>
<sequence length="94" mass="10089">SPLRCGFYPCSAPAFLPLDPLKGEGCPHSLSLTRPSIDTREPGAFSIAFRMHADPHHDAMTVVFGESAPLAMLLVGGWGGDKSTSRAQQECHRP</sequence>
<organism evidence="1">
    <name type="scientific">Tetraselmis sp. GSL018</name>
    <dbReference type="NCBI Taxonomy" id="582737"/>
    <lineage>
        <taxon>Eukaryota</taxon>
        <taxon>Viridiplantae</taxon>
        <taxon>Chlorophyta</taxon>
        <taxon>core chlorophytes</taxon>
        <taxon>Chlorodendrophyceae</taxon>
        <taxon>Chlorodendrales</taxon>
        <taxon>Chlorodendraceae</taxon>
        <taxon>Tetraselmis</taxon>
    </lineage>
</organism>
<proteinExistence type="predicted"/>
<protein>
    <submittedName>
        <fullName evidence="1">Uncharacterized protein</fullName>
    </submittedName>
</protein>
<dbReference type="EMBL" id="GBEZ01011730">
    <property type="protein sequence ID" value="JAC74082.1"/>
    <property type="molecule type" value="Transcribed_RNA"/>
</dbReference>